<dbReference type="Gene3D" id="3.30.420.10">
    <property type="entry name" value="Ribonuclease H-like superfamily/Ribonuclease H"/>
    <property type="match status" value="1"/>
</dbReference>
<keyword evidence="4" id="KW-0347">Helicase</keyword>
<organism evidence="2">
    <name type="scientific">Cladocopium goreaui</name>
    <dbReference type="NCBI Taxonomy" id="2562237"/>
    <lineage>
        <taxon>Eukaryota</taxon>
        <taxon>Sar</taxon>
        <taxon>Alveolata</taxon>
        <taxon>Dinophyceae</taxon>
        <taxon>Suessiales</taxon>
        <taxon>Symbiodiniaceae</taxon>
        <taxon>Cladocopium</taxon>
    </lineage>
</organism>
<dbReference type="GO" id="GO:0003676">
    <property type="term" value="F:nucleic acid binding"/>
    <property type="evidence" value="ECO:0007669"/>
    <property type="project" value="InterPro"/>
</dbReference>
<dbReference type="GO" id="GO:0004386">
    <property type="term" value="F:helicase activity"/>
    <property type="evidence" value="ECO:0007669"/>
    <property type="project" value="UniProtKB-KW"/>
</dbReference>
<evidence type="ECO:0000313" key="2">
    <source>
        <dbReference type="EMBL" id="CAI3994559.1"/>
    </source>
</evidence>
<gene>
    <name evidence="2" type="ORF">C1SCF055_LOCUS21200</name>
</gene>
<evidence type="ECO:0000313" key="5">
    <source>
        <dbReference type="Proteomes" id="UP001152797"/>
    </source>
</evidence>
<keyword evidence="4" id="KW-0547">Nucleotide-binding</keyword>
<dbReference type="InterPro" id="IPR036397">
    <property type="entry name" value="RNaseH_sf"/>
</dbReference>
<dbReference type="EMBL" id="CAMXCT010001968">
    <property type="protein sequence ID" value="CAI3994559.1"/>
    <property type="molecule type" value="Genomic_DNA"/>
</dbReference>
<keyword evidence="4" id="KW-0067">ATP-binding</keyword>
<dbReference type="EMBL" id="CAMXCT020001968">
    <property type="protein sequence ID" value="CAL1147934.1"/>
    <property type="molecule type" value="Genomic_DNA"/>
</dbReference>
<dbReference type="EMBL" id="CAMXCT030001968">
    <property type="protein sequence ID" value="CAL4781871.1"/>
    <property type="molecule type" value="Genomic_DNA"/>
</dbReference>
<dbReference type="SUPFAM" id="SSF53098">
    <property type="entry name" value="Ribonuclease H-like"/>
    <property type="match status" value="1"/>
</dbReference>
<accession>A0A9P1CLU1</accession>
<dbReference type="Proteomes" id="UP001152797">
    <property type="component" value="Unassembled WGS sequence"/>
</dbReference>
<reference evidence="3" key="2">
    <citation type="submission" date="2024-04" db="EMBL/GenBank/DDBJ databases">
        <authorList>
            <person name="Chen Y."/>
            <person name="Shah S."/>
            <person name="Dougan E. K."/>
            <person name="Thang M."/>
            <person name="Chan C."/>
        </authorList>
    </citation>
    <scope>NUCLEOTIDE SEQUENCE [LARGE SCALE GENOMIC DNA]</scope>
</reference>
<name>A0A9P1CLU1_9DINO</name>
<dbReference type="OrthoDB" id="445189at2759"/>
<protein>
    <submittedName>
        <fullName evidence="4">ATP-dependent helicase C17A2.12</fullName>
    </submittedName>
</protein>
<keyword evidence="4" id="KW-0378">Hydrolase</keyword>
<evidence type="ECO:0000313" key="3">
    <source>
        <dbReference type="EMBL" id="CAL1147934.1"/>
    </source>
</evidence>
<evidence type="ECO:0000256" key="1">
    <source>
        <dbReference type="SAM" id="MobiDB-lite"/>
    </source>
</evidence>
<feature type="region of interest" description="Disordered" evidence="1">
    <location>
        <begin position="1"/>
        <end position="21"/>
    </location>
</feature>
<sequence>MEDRDAPIDEVDTGSQVGASSSSSHTMRAVYLHHLEDPVVFGRIDWTDYDCMMADAARLMNVEVDDIVALYEINVQLPDLPDDVTPLIVHLEADMEPGEPSRLCLVDYEMHGNTLEAHYQTAPVVDRRVMVTPIHASMQAIFVRAGVDVYCHLEDDRCLIFHNHQPVLSQHNPLLRPTHGDYLKLAVPPSLYCDEPTQPLLARRQQHNELTFGDSPSWSESSGYSPSLIDPSELRAQLGMQDPADIALLQISVDLNTVETLGAICRQPLCLPPQLEDIQSSDRTCPVPHSKLSFTEEFLRAVNAMSTAAENLPEFQEDAFDLEALAPWTRELYEHWNRLATVGPGAVERLGRLETWFTDHLSYQRCHHTRIAILGPDAQRWEEQIMHLWRQHILLGAPIEFHIVHPLPEDASGQIIGQLIVVQRPQRFQRSIVLSIYDSEYDRGLAHSLAMVMSDRIDLLSVMIMAELTEECPPEAPRNDCSLWFGARQFAPNERAYARHGHAFRLVLNRARGPPPPRPVVTNLAQSQAQLSQNSALPPFLGAEDTAPTWLVAMSRAFPDGAAVEREDEGPVAYLTTWFLHFALRPSCVQNRVVRLRDQPWMWHRTLIERWGDHFDSTLPVQFFWVAPMPPSSLTQHTLGHMLIVQGLPEDQVAALLTTRVRDDEGQALHHVATFLPTYVSAEMVVDILALPGPLRRFPRRVGFGQEYFAPYATQQIHSGSSLVLDVLGSQRFVQPTTSSTDEALNLIQTMVRRIPATHSEAAPPIEVATAEPAVPLTEPAEAFQPRVTLNLTACLADNFVYKEEQYSFPEVAYMQVPNWPAFFARVLPSPTFIPEGLKLHPTTYSALASPEEFQEVSLCDCIALYVDGAADGMQAAWSIVFVHFDSDGLPSLQGCVADQVVIDTTHDKWLGANRPDNIAAEVTAACAAMAACLGMDQHLHIVIRPDLKLSAQLATHQWGCTAHPLLCQLCETLGSWFKKCRGTFLEVRGHCGDPWNELADGVAKHCMEVGQAIGFLDLTGYSDLIKTPDLNWAWLLDAPTTLHQCLPPGSHHGVWQVQPSTLRVPIHESYHPDEQWKQMDFLCMTANVLALGSVDADMPTSSSSERALRLAHQWHQDGIHVAGLQETRREVGTYTAGNYKCFASGAQRCSRAQHFGCELWIHQHLVLVPDLKLKLADFQAVVTHADPSWMGDSTSVDDFTISNDLPVSSWAEVAYVDDLAILLAAPDNDHLITLAECSLSAIHCAASKRGLDLTYGAGKTELLMAWRGARTRHFKEKVAASGGKWTVHDARTRHFKEKVAASGGKWTVHDEATVRNEAGSWMRLLHESFAWLARFSHRHFGLTSDSTWIDWVTVAQLDTRWKGHLRRAERACKAYHHANAHTAIWQMWIQHSFRHFGVEPFAAEPEALNASDRQLAREMRQLGWLPTKACVPATRAFGPHLPPAQSPAAALMMQKWKQRKEVSGSLRFEGLAGICTQIDTQEIAAILQRRTAAVETELAALNRLDFVSKDVVQPDVYFELSEVVVLIAGGVGPEGEHLDSTEFFDFEDRKETMQQGPCLSWGCDGPVAQITQIVLLASATAQPAVRWWSSDTVSIVSQRWRNAGRSPKAGCTTATEQKMIGLRSLILRQAKPGSIPWYKKFNWYSFALYRYKVYDVIWRISATATIGACIYLSVVVVQTWNASVHRTWQHYARKERERAELMDFIRQAREKGTLPPSKVTGFE</sequence>
<comment type="caution">
    <text evidence="2">The sequence shown here is derived from an EMBL/GenBank/DDBJ whole genome shotgun (WGS) entry which is preliminary data.</text>
</comment>
<keyword evidence="5" id="KW-1185">Reference proteome</keyword>
<dbReference type="InterPro" id="IPR012337">
    <property type="entry name" value="RNaseH-like_sf"/>
</dbReference>
<proteinExistence type="predicted"/>
<reference evidence="2" key="1">
    <citation type="submission" date="2022-10" db="EMBL/GenBank/DDBJ databases">
        <authorList>
            <person name="Chen Y."/>
            <person name="Dougan E. K."/>
            <person name="Chan C."/>
            <person name="Rhodes N."/>
            <person name="Thang M."/>
        </authorList>
    </citation>
    <scope>NUCLEOTIDE SEQUENCE</scope>
</reference>
<evidence type="ECO:0000313" key="4">
    <source>
        <dbReference type="EMBL" id="CAL4781871.1"/>
    </source>
</evidence>